<dbReference type="OrthoDB" id="9815326at2"/>
<gene>
    <name evidence="1" type="ORF">SAMN04488027_11335</name>
</gene>
<dbReference type="Proteomes" id="UP000199296">
    <property type="component" value="Unassembled WGS sequence"/>
</dbReference>
<dbReference type="InterPro" id="IPR007709">
    <property type="entry name" value="N-FG_amidohydro"/>
</dbReference>
<dbReference type="SUPFAM" id="SSF53187">
    <property type="entry name" value="Zn-dependent exopeptidases"/>
    <property type="match status" value="1"/>
</dbReference>
<keyword evidence="1" id="KW-0378">Hydrolase</keyword>
<proteinExistence type="predicted"/>
<name>A0A1G7YMI9_9FLAO</name>
<dbReference type="AlphaFoldDB" id="A0A1G7YMI9"/>
<keyword evidence="2" id="KW-1185">Reference proteome</keyword>
<evidence type="ECO:0000313" key="1">
    <source>
        <dbReference type="EMBL" id="SDG97607.1"/>
    </source>
</evidence>
<dbReference type="Gene3D" id="3.40.630.40">
    <property type="entry name" value="Zn-dependent exopeptidases"/>
    <property type="match status" value="1"/>
</dbReference>
<sequence length="226" mass="26742">MKLILTCEHAANLLPSHYQTRFESEQHRLETHEGFDLGAFEVYESLQDLADYSSHYPWSRLLIEVNRSLHHPHLFSSISKHMVKAEKNRLIIDFYESYRHQIQQKIEDTIIAEEQVLHVSVHSFTPVLNGRVREAEFGILYDPKRKAEKDWAKRFKKELNTRFGQFRARMNYPYLGKADGFTTSLRKKFPEHYLGIELEINQKLLQNIDEMYALKSTLNLCLKNCI</sequence>
<dbReference type="EMBL" id="FNCW01000013">
    <property type="protein sequence ID" value="SDG97607.1"/>
    <property type="molecule type" value="Genomic_DNA"/>
</dbReference>
<dbReference type="RefSeq" id="WP_093369140.1">
    <property type="nucleotide sequence ID" value="NZ_FNCW01000013.1"/>
</dbReference>
<protein>
    <submittedName>
        <fullName evidence="1">Predicted N-formylglutamate amidohydrolase</fullName>
    </submittedName>
</protein>
<dbReference type="GO" id="GO:0016787">
    <property type="term" value="F:hydrolase activity"/>
    <property type="evidence" value="ECO:0007669"/>
    <property type="project" value="UniProtKB-KW"/>
</dbReference>
<evidence type="ECO:0000313" key="2">
    <source>
        <dbReference type="Proteomes" id="UP000199296"/>
    </source>
</evidence>
<accession>A0A1G7YMI9</accession>
<organism evidence="1 2">
    <name type="scientific">Psychroflexus sediminis</name>
    <dbReference type="NCBI Taxonomy" id="470826"/>
    <lineage>
        <taxon>Bacteria</taxon>
        <taxon>Pseudomonadati</taxon>
        <taxon>Bacteroidota</taxon>
        <taxon>Flavobacteriia</taxon>
        <taxon>Flavobacteriales</taxon>
        <taxon>Flavobacteriaceae</taxon>
        <taxon>Psychroflexus</taxon>
    </lineage>
</organism>
<dbReference type="STRING" id="470826.SAMN04488027_11335"/>
<reference evidence="1 2" key="1">
    <citation type="submission" date="2016-10" db="EMBL/GenBank/DDBJ databases">
        <authorList>
            <person name="de Groot N.N."/>
        </authorList>
    </citation>
    <scope>NUCLEOTIDE SEQUENCE [LARGE SCALE GENOMIC DNA]</scope>
    <source>
        <strain evidence="1 2">DSM 19803</strain>
    </source>
</reference>
<dbReference type="Pfam" id="PF05013">
    <property type="entry name" value="FGase"/>
    <property type="match status" value="1"/>
</dbReference>